<dbReference type="OrthoDB" id="9786526at2"/>
<dbReference type="InterPro" id="IPR036390">
    <property type="entry name" value="WH_DNA-bd_sf"/>
</dbReference>
<evidence type="ECO:0000256" key="3">
    <source>
        <dbReference type="ARBA" id="ARBA00023125"/>
    </source>
</evidence>
<dbReference type="CDD" id="cd08472">
    <property type="entry name" value="PBP2_CrgA_like_3"/>
    <property type="match status" value="1"/>
</dbReference>
<keyword evidence="7" id="KW-1185">Reference proteome</keyword>
<dbReference type="Gene3D" id="3.40.190.290">
    <property type="match status" value="1"/>
</dbReference>
<protein>
    <submittedName>
        <fullName evidence="6">LysR family transcriptional regulator</fullName>
    </submittedName>
</protein>
<evidence type="ECO:0000313" key="6">
    <source>
        <dbReference type="EMBL" id="TGD99669.1"/>
    </source>
</evidence>
<feature type="domain" description="HTH lysR-type" evidence="5">
    <location>
        <begin position="1"/>
        <end position="59"/>
    </location>
</feature>
<dbReference type="SUPFAM" id="SSF46785">
    <property type="entry name" value="Winged helix' DNA-binding domain"/>
    <property type="match status" value="1"/>
</dbReference>
<dbReference type="InterPro" id="IPR036388">
    <property type="entry name" value="WH-like_DNA-bd_sf"/>
</dbReference>
<dbReference type="GO" id="GO:0006351">
    <property type="term" value="P:DNA-templated transcription"/>
    <property type="evidence" value="ECO:0007669"/>
    <property type="project" value="TreeGrafter"/>
</dbReference>
<dbReference type="PANTHER" id="PTHR30537">
    <property type="entry name" value="HTH-TYPE TRANSCRIPTIONAL REGULATOR"/>
    <property type="match status" value="1"/>
</dbReference>
<keyword evidence="2" id="KW-0805">Transcription regulation</keyword>
<reference evidence="6 7" key="1">
    <citation type="submission" date="2019-04" db="EMBL/GenBank/DDBJ databases">
        <authorList>
            <person name="Feng G."/>
            <person name="Zhu H."/>
        </authorList>
    </citation>
    <scope>NUCLEOTIDE SEQUENCE [LARGE SCALE GENOMIC DNA]</scope>
    <source>
        <strain evidence="6 7">6HR-1</strain>
    </source>
</reference>
<dbReference type="PANTHER" id="PTHR30537:SF72">
    <property type="entry name" value="LYSR FAMILY TRANSCRIPTIONAL REGULATOR"/>
    <property type="match status" value="1"/>
</dbReference>
<evidence type="ECO:0000256" key="1">
    <source>
        <dbReference type="ARBA" id="ARBA00009437"/>
    </source>
</evidence>
<keyword evidence="3" id="KW-0238">DNA-binding</keyword>
<dbReference type="InterPro" id="IPR000847">
    <property type="entry name" value="LysR_HTH_N"/>
</dbReference>
<dbReference type="FunFam" id="1.10.10.10:FF:000001">
    <property type="entry name" value="LysR family transcriptional regulator"/>
    <property type="match status" value="1"/>
</dbReference>
<dbReference type="Pfam" id="PF03466">
    <property type="entry name" value="LysR_substrate"/>
    <property type="match status" value="1"/>
</dbReference>
<dbReference type="SUPFAM" id="SSF53850">
    <property type="entry name" value="Periplasmic binding protein-like II"/>
    <property type="match status" value="1"/>
</dbReference>
<organism evidence="6 7">
    <name type="scientific">Methylobacterium nonmethylotrophicum</name>
    <dbReference type="NCBI Taxonomy" id="1141884"/>
    <lineage>
        <taxon>Bacteria</taxon>
        <taxon>Pseudomonadati</taxon>
        <taxon>Pseudomonadota</taxon>
        <taxon>Alphaproteobacteria</taxon>
        <taxon>Hyphomicrobiales</taxon>
        <taxon>Methylobacteriaceae</taxon>
        <taxon>Methylobacterium</taxon>
    </lineage>
</organism>
<name>A0A4Z0NSP6_9HYPH</name>
<dbReference type="Proteomes" id="UP000297535">
    <property type="component" value="Unassembled WGS sequence"/>
</dbReference>
<sequence>MDRFDTMRLFVRIVERGSFAEAARDLQVPRPTATQAIQRLETHLGVRLLERTTRKVRPTLDGSLYHERCVRLIADLDEVESVFRSAKPKGPLRVDMQGTVARHYVLPAVPEFLARFPEISLSLSEGDRMIDLITEGVDCVVRSGDMSDSSLIGRRIAVFDQVTLASPAYLERHGTPATPDDLDGHRMVAYAASTTGQPYPLDFRMEGEVREISLPYDIVVRGAEIYTASGLAGLGLIQVPRYRVEHQIAAGLLVPILQVFPPAPMPVSVLYPRSRHLSVRVRVFIDWLAGVFRTRSGNRSSTCNIGGGGE</sequence>
<evidence type="ECO:0000259" key="5">
    <source>
        <dbReference type="PROSITE" id="PS50931"/>
    </source>
</evidence>
<dbReference type="InterPro" id="IPR058163">
    <property type="entry name" value="LysR-type_TF_proteobact-type"/>
</dbReference>
<gene>
    <name evidence="6" type="ORF">EU555_10820</name>
</gene>
<keyword evidence="4" id="KW-0804">Transcription</keyword>
<comment type="caution">
    <text evidence="6">The sequence shown here is derived from an EMBL/GenBank/DDBJ whole genome shotgun (WGS) entry which is preliminary data.</text>
</comment>
<evidence type="ECO:0000256" key="2">
    <source>
        <dbReference type="ARBA" id="ARBA00023015"/>
    </source>
</evidence>
<evidence type="ECO:0000256" key="4">
    <source>
        <dbReference type="ARBA" id="ARBA00023163"/>
    </source>
</evidence>
<comment type="similarity">
    <text evidence="1">Belongs to the LysR transcriptional regulatory family.</text>
</comment>
<dbReference type="Gene3D" id="1.10.10.10">
    <property type="entry name" value="Winged helix-like DNA-binding domain superfamily/Winged helix DNA-binding domain"/>
    <property type="match status" value="1"/>
</dbReference>
<dbReference type="RefSeq" id="WP_135414676.1">
    <property type="nucleotide sequence ID" value="NZ_SRLB01000007.1"/>
</dbReference>
<proteinExistence type="inferred from homology"/>
<accession>A0A4Z0NSP6</accession>
<dbReference type="PROSITE" id="PS50931">
    <property type="entry name" value="HTH_LYSR"/>
    <property type="match status" value="1"/>
</dbReference>
<dbReference type="AlphaFoldDB" id="A0A4Z0NSP6"/>
<dbReference type="InterPro" id="IPR005119">
    <property type="entry name" value="LysR_subst-bd"/>
</dbReference>
<evidence type="ECO:0000313" key="7">
    <source>
        <dbReference type="Proteomes" id="UP000297535"/>
    </source>
</evidence>
<dbReference type="EMBL" id="SRLB01000007">
    <property type="protein sequence ID" value="TGD99669.1"/>
    <property type="molecule type" value="Genomic_DNA"/>
</dbReference>
<dbReference type="GO" id="GO:0043565">
    <property type="term" value="F:sequence-specific DNA binding"/>
    <property type="evidence" value="ECO:0007669"/>
    <property type="project" value="TreeGrafter"/>
</dbReference>
<dbReference type="Pfam" id="PF00126">
    <property type="entry name" value="HTH_1"/>
    <property type="match status" value="1"/>
</dbReference>
<dbReference type="GO" id="GO:0003700">
    <property type="term" value="F:DNA-binding transcription factor activity"/>
    <property type="evidence" value="ECO:0007669"/>
    <property type="project" value="InterPro"/>
</dbReference>